<organism evidence="1 2">
    <name type="scientific">Amborella trichopoda</name>
    <dbReference type="NCBI Taxonomy" id="13333"/>
    <lineage>
        <taxon>Eukaryota</taxon>
        <taxon>Viridiplantae</taxon>
        <taxon>Streptophyta</taxon>
        <taxon>Embryophyta</taxon>
        <taxon>Tracheophyta</taxon>
        <taxon>Spermatophyta</taxon>
        <taxon>Magnoliopsida</taxon>
        <taxon>Amborellales</taxon>
        <taxon>Amborellaceae</taxon>
        <taxon>Amborella</taxon>
    </lineage>
</organism>
<reference evidence="2" key="1">
    <citation type="journal article" date="2013" name="Science">
        <title>The Amborella genome and the evolution of flowering plants.</title>
        <authorList>
            <consortium name="Amborella Genome Project"/>
        </authorList>
    </citation>
    <scope>NUCLEOTIDE SEQUENCE [LARGE SCALE GENOMIC DNA]</scope>
</reference>
<evidence type="ECO:0008006" key="3">
    <source>
        <dbReference type="Google" id="ProtNLM"/>
    </source>
</evidence>
<gene>
    <name evidence="1" type="ORF">AMTR_s00138p00081570</name>
</gene>
<sequence>MNILLWTRIETYAIEYEVYKTAKEIMDKVKKAYDMPSHNRKVLDIRRLLDFGMPQPCQVGEHLRNFKMMIRELDAAGMTFNSPTQTTLFLSTLSGSLDSFKANLVARETPSISWRVKKT</sequence>
<name>W1NEP7_AMBTC</name>
<dbReference type="Pfam" id="PF14223">
    <property type="entry name" value="Retrotran_gag_2"/>
    <property type="match status" value="1"/>
</dbReference>
<dbReference type="Proteomes" id="UP000017836">
    <property type="component" value="Unassembled WGS sequence"/>
</dbReference>
<accession>W1NEP7</accession>
<dbReference type="EMBL" id="KI397561">
    <property type="protein sequence ID" value="ERM93849.1"/>
    <property type="molecule type" value="Genomic_DNA"/>
</dbReference>
<proteinExistence type="predicted"/>
<dbReference type="AlphaFoldDB" id="W1NEP7"/>
<protein>
    <recommendedName>
        <fullName evidence="3">Retrotransposon gag domain-containing protein</fullName>
    </recommendedName>
</protein>
<dbReference type="HOGENOM" id="CLU_2064668_0_0_1"/>
<dbReference type="Gramene" id="ERM93849">
    <property type="protein sequence ID" value="ERM93849"/>
    <property type="gene ID" value="AMTR_s00138p00081570"/>
</dbReference>
<evidence type="ECO:0000313" key="1">
    <source>
        <dbReference type="EMBL" id="ERM93849.1"/>
    </source>
</evidence>
<keyword evidence="2" id="KW-1185">Reference proteome</keyword>
<evidence type="ECO:0000313" key="2">
    <source>
        <dbReference type="Proteomes" id="UP000017836"/>
    </source>
</evidence>